<keyword evidence="2" id="KW-1133">Transmembrane helix</keyword>
<dbReference type="Gene3D" id="3.40.50.1110">
    <property type="entry name" value="SGNH hydrolase"/>
    <property type="match status" value="1"/>
</dbReference>
<keyword evidence="5" id="KW-1185">Reference proteome</keyword>
<name>A0ABN1SME1_9ACTN</name>
<accession>A0ABN1SME1</accession>
<evidence type="ECO:0000313" key="4">
    <source>
        <dbReference type="EMBL" id="GAA0996863.1"/>
    </source>
</evidence>
<organism evidence="4 5">
    <name type="scientific">Streptomyces rhizosphaericus</name>
    <dbReference type="NCBI Taxonomy" id="114699"/>
    <lineage>
        <taxon>Bacteria</taxon>
        <taxon>Bacillati</taxon>
        <taxon>Actinomycetota</taxon>
        <taxon>Actinomycetes</taxon>
        <taxon>Kitasatosporales</taxon>
        <taxon>Streptomycetaceae</taxon>
        <taxon>Streptomyces</taxon>
        <taxon>Streptomyces violaceusniger group</taxon>
    </lineage>
</organism>
<keyword evidence="2" id="KW-0472">Membrane</keyword>
<feature type="domain" description="SGNH hydrolase-type esterase" evidence="3">
    <location>
        <begin position="277"/>
        <end position="460"/>
    </location>
</feature>
<evidence type="ECO:0000313" key="5">
    <source>
        <dbReference type="Proteomes" id="UP001500033"/>
    </source>
</evidence>
<dbReference type="Pfam" id="PF13472">
    <property type="entry name" value="Lipase_GDSL_2"/>
    <property type="match status" value="1"/>
</dbReference>
<evidence type="ECO:0000259" key="3">
    <source>
        <dbReference type="Pfam" id="PF13472"/>
    </source>
</evidence>
<dbReference type="EMBL" id="BAAAIE010000082">
    <property type="protein sequence ID" value="GAA0996863.1"/>
    <property type="molecule type" value="Genomic_DNA"/>
</dbReference>
<dbReference type="InterPro" id="IPR013830">
    <property type="entry name" value="SGNH_hydro"/>
</dbReference>
<evidence type="ECO:0000256" key="2">
    <source>
        <dbReference type="SAM" id="Phobius"/>
    </source>
</evidence>
<dbReference type="SUPFAM" id="SSF52266">
    <property type="entry name" value="SGNH hydrolase"/>
    <property type="match status" value="1"/>
</dbReference>
<dbReference type="PANTHER" id="PTHR43784:SF2">
    <property type="entry name" value="GDSL-LIKE LIPASE_ACYLHYDROLASE, PUTATIVE (AFU_ORTHOLOGUE AFUA_2G00820)-RELATED"/>
    <property type="match status" value="1"/>
</dbReference>
<feature type="compositionally biased region" description="Polar residues" evidence="1">
    <location>
        <begin position="657"/>
        <end position="667"/>
    </location>
</feature>
<dbReference type="InterPro" id="IPR053140">
    <property type="entry name" value="GDSL_Rv0518-like"/>
</dbReference>
<feature type="region of interest" description="Disordered" evidence="1">
    <location>
        <begin position="589"/>
        <end position="684"/>
    </location>
</feature>
<dbReference type="InterPro" id="IPR036514">
    <property type="entry name" value="SGNH_hydro_sf"/>
</dbReference>
<protein>
    <recommendedName>
        <fullName evidence="3">SGNH hydrolase-type esterase domain-containing protein</fullName>
    </recommendedName>
</protein>
<evidence type="ECO:0000256" key="1">
    <source>
        <dbReference type="SAM" id="MobiDB-lite"/>
    </source>
</evidence>
<dbReference type="PANTHER" id="PTHR43784">
    <property type="entry name" value="GDSL-LIKE LIPASE/ACYLHYDROLASE, PUTATIVE (AFU_ORTHOLOGUE AFUA_2G00820)-RELATED"/>
    <property type="match status" value="1"/>
</dbReference>
<feature type="transmembrane region" description="Helical" evidence="2">
    <location>
        <begin position="69"/>
        <end position="89"/>
    </location>
</feature>
<dbReference type="CDD" id="cd01830">
    <property type="entry name" value="XynE_like"/>
    <property type="match status" value="1"/>
</dbReference>
<dbReference type="Proteomes" id="UP001500033">
    <property type="component" value="Unassembled WGS sequence"/>
</dbReference>
<reference evidence="4 5" key="1">
    <citation type="journal article" date="2019" name="Int. J. Syst. Evol. Microbiol.">
        <title>The Global Catalogue of Microorganisms (GCM) 10K type strain sequencing project: providing services to taxonomists for standard genome sequencing and annotation.</title>
        <authorList>
            <consortium name="The Broad Institute Genomics Platform"/>
            <consortium name="The Broad Institute Genome Sequencing Center for Infectious Disease"/>
            <person name="Wu L."/>
            <person name="Ma J."/>
        </authorList>
    </citation>
    <scope>NUCLEOTIDE SEQUENCE [LARGE SCALE GENOMIC DNA]</scope>
    <source>
        <strain evidence="4 5">JCM 11445</strain>
    </source>
</reference>
<keyword evidence="2" id="KW-0812">Transmembrane</keyword>
<proteinExistence type="predicted"/>
<comment type="caution">
    <text evidence="4">The sequence shown here is derived from an EMBL/GenBank/DDBJ whole genome shotgun (WGS) entry which is preliminary data.</text>
</comment>
<gene>
    <name evidence="4" type="ORF">GCM10009576_081610</name>
</gene>
<sequence length="684" mass="71149">MREEPCHGVHQQRPAARTGAFAADAGDIDQASCLDAARAAVGNGTHVGRYRTRALAVGDRFYEDFMRRYVTLVVLLLVAACCHVSSAAASGVAATAPTSGGSWVGTWSAAANGGVSATGYAGYTIRNLVHTSIGGERVRVKLSNTFGTKPVLFAHTTVGLQRVPGSAAIAPGTLRDVTFGGQRAVTIPAGTELYSDPVDLPLADAANLFVTTYTPDPSGPVTYHNLGMATSFYATDGTDHAGDLAAGGLPSKTQSWHYVTEVDVEPGGSKAGAVVTLGDSITDGDQSTPDANRRWPDRLAARLSASHGAAGRFGVLNAGIAGNRVLLDGAGPRATARLDRDVLQRAGARTVIVLEGINDILQGQHDPNQIIAGLREIADRAHAAGLRVLGGTITPFGGWGSYGADKEAARENVNSWIRSSGVFDAVVDFDAALRDPADPHRMLPRYDSGDHLHPGDAGYQTTQTMADAIDLRALGRPAPVQPTPPARPERSLSVGVGPEQAVTIAGRPATVPLTSRVTVQGPGTVRGSFTVTFDGVRQQRAFAVRSQGRFAQLDLTQDTQVPATTAAGTHHVTVTADCSWRSRLAATAAAARSSANTSPPSVRAPPDRSGPTFRAPARPPRGSGGPARRSPKARTSDFFKSASPARTSPGPAISLGRSPTWSATSADTCCWRGSGGPSRTHRSP</sequence>